<dbReference type="AlphaFoldDB" id="G7ZG32"/>
<keyword evidence="2" id="KW-0614">Plasmid</keyword>
<accession>G7ZG32</accession>
<name>G7ZG32_AZOL4</name>
<proteinExistence type="predicted"/>
<organism evidence="2 3">
    <name type="scientific">Azospirillum lipoferum (strain 4B)</name>
    <dbReference type="NCBI Taxonomy" id="862719"/>
    <lineage>
        <taxon>Bacteria</taxon>
        <taxon>Pseudomonadati</taxon>
        <taxon>Pseudomonadota</taxon>
        <taxon>Alphaproteobacteria</taxon>
        <taxon>Rhodospirillales</taxon>
        <taxon>Azospirillaceae</taxon>
        <taxon>Azospirillum</taxon>
    </lineage>
</organism>
<dbReference type="HOGENOM" id="CLU_2663177_0_0_5"/>
<reference evidence="3" key="1">
    <citation type="journal article" date="2011" name="PLoS Genet.">
        <title>Azospirillum genomes reveal transition of bacteria from aquatic to terrestrial environments.</title>
        <authorList>
            <person name="Wisniewski-Dye F."/>
            <person name="Borziak K."/>
            <person name="Khalsa-Moyers G."/>
            <person name="Alexandre G."/>
            <person name="Sukharnikov L.O."/>
            <person name="Wuichet K."/>
            <person name="Hurst G.B."/>
            <person name="McDonald W.H."/>
            <person name="Robertson J.S."/>
            <person name="Barbe V."/>
            <person name="Calteau A."/>
            <person name="Rouy Z."/>
            <person name="Mangenot S."/>
            <person name="Prigent-Combaret C."/>
            <person name="Normand P."/>
            <person name="Boyer M."/>
            <person name="Siguier P."/>
            <person name="Dessaux Y."/>
            <person name="Elmerich C."/>
            <person name="Condemine G."/>
            <person name="Krishnen G."/>
            <person name="Kennedy I."/>
            <person name="Paterson A.H."/>
            <person name="Gonzalez V."/>
            <person name="Mavingui P."/>
            <person name="Zhulin I.B."/>
        </authorList>
    </citation>
    <scope>NUCLEOTIDE SEQUENCE [LARGE SCALE GENOMIC DNA]</scope>
    <source>
        <strain evidence="3">4B</strain>
    </source>
</reference>
<gene>
    <name evidence="2" type="ordered locus">AZOLI_p40320</name>
</gene>
<evidence type="ECO:0000313" key="2">
    <source>
        <dbReference type="EMBL" id="CBS90708.1"/>
    </source>
</evidence>
<keyword evidence="3" id="KW-1185">Reference proteome</keyword>
<protein>
    <submittedName>
        <fullName evidence="2">Uncharacterized protein</fullName>
    </submittedName>
</protein>
<geneLocation type="plasmid" evidence="2 3">
    <name>AZO_p4</name>
</geneLocation>
<evidence type="ECO:0000313" key="3">
    <source>
        <dbReference type="Proteomes" id="UP000005667"/>
    </source>
</evidence>
<dbReference type="EMBL" id="FQ311872">
    <property type="protein sequence ID" value="CBS90708.1"/>
    <property type="molecule type" value="Genomic_DNA"/>
</dbReference>
<feature type="region of interest" description="Disordered" evidence="1">
    <location>
        <begin position="55"/>
        <end position="75"/>
    </location>
</feature>
<dbReference type="Proteomes" id="UP000005667">
    <property type="component" value="Plasmid AZO_p4"/>
</dbReference>
<sequence length="75" mass="8186">MTNGAARRGHSGIVAVDNFLCSAMFFQQQSFANAKRLLTYTRPLTKDMVGNTINKWSKEQRTGPTSPGRPGVAVT</sequence>
<dbReference type="KEGG" id="ali:AZOLI_p40320"/>
<evidence type="ECO:0000256" key="1">
    <source>
        <dbReference type="SAM" id="MobiDB-lite"/>
    </source>
</evidence>